<dbReference type="Gene3D" id="1.10.3720.10">
    <property type="entry name" value="MetI-like"/>
    <property type="match status" value="1"/>
</dbReference>
<dbReference type="SUPFAM" id="SSF161098">
    <property type="entry name" value="MetI-like"/>
    <property type="match status" value="1"/>
</dbReference>
<dbReference type="InterPro" id="IPR045621">
    <property type="entry name" value="BPD_transp_1_N"/>
</dbReference>
<keyword evidence="5 7" id="KW-1133">Transmembrane helix</keyword>
<dbReference type="Pfam" id="PF19300">
    <property type="entry name" value="BPD_transp_1_N"/>
    <property type="match status" value="1"/>
</dbReference>
<feature type="transmembrane region" description="Helical" evidence="7">
    <location>
        <begin position="146"/>
        <end position="165"/>
    </location>
</feature>
<dbReference type="EMBL" id="BMHI01000002">
    <property type="protein sequence ID" value="GGB26028.1"/>
    <property type="molecule type" value="Genomic_DNA"/>
</dbReference>
<evidence type="ECO:0000259" key="8">
    <source>
        <dbReference type="PROSITE" id="PS50928"/>
    </source>
</evidence>
<dbReference type="AlphaFoldDB" id="A0A916WRJ9"/>
<keyword evidence="4 7" id="KW-0812">Transmembrane</keyword>
<feature type="transmembrane region" description="Helical" evidence="7">
    <location>
        <begin position="284"/>
        <end position="307"/>
    </location>
</feature>
<feature type="transmembrane region" description="Helical" evidence="7">
    <location>
        <begin position="177"/>
        <end position="197"/>
    </location>
</feature>
<evidence type="ECO:0000256" key="2">
    <source>
        <dbReference type="ARBA" id="ARBA00022448"/>
    </source>
</evidence>
<sequence length="319" mass="34269">MLHRLIFVPARLVQAVPVVLGVTLIVFFMSHLLPGDPALAILGDKATPESVSALRDQLGLDQPIWQQYVHFLSNIVHGDLGTSFTYQRPVTDVVLQAVPVTLTLVALALLLNIVISVPLAGLAAMKPNRTPDLIVRALNMVGQGMPQFWVGIMLILLFGVRLRWFPVGGYGDTPLQHLYYLLLPALTLAIALSPTTIRSLRSSTITVLGSDYVATARSKGLSGLPLFRRHVLRNSGIPTVSIVGVHLANLVGGSIVIEKVFAIPGLGSVMLDAIYARDFPSIQAVTLVVALLVTVASILTDVLYVVMDPRVSLGTGVRV</sequence>
<dbReference type="PANTHER" id="PTHR43163">
    <property type="entry name" value="DIPEPTIDE TRANSPORT SYSTEM PERMEASE PROTEIN DPPB-RELATED"/>
    <property type="match status" value="1"/>
</dbReference>
<evidence type="ECO:0000256" key="5">
    <source>
        <dbReference type="ARBA" id="ARBA00022989"/>
    </source>
</evidence>
<dbReference type="Proteomes" id="UP000636793">
    <property type="component" value="Unassembled WGS sequence"/>
</dbReference>
<reference evidence="9" key="2">
    <citation type="submission" date="2020-09" db="EMBL/GenBank/DDBJ databases">
        <authorList>
            <person name="Sun Q."/>
            <person name="Zhou Y."/>
        </authorList>
    </citation>
    <scope>NUCLEOTIDE SEQUENCE</scope>
    <source>
        <strain evidence="9">CGMCC 1.15085</strain>
    </source>
</reference>
<dbReference type="InterPro" id="IPR035906">
    <property type="entry name" value="MetI-like_sf"/>
</dbReference>
<proteinExistence type="inferred from homology"/>
<accession>A0A916WRJ9</accession>
<keyword evidence="3" id="KW-1003">Cell membrane</keyword>
<feature type="domain" description="ABC transmembrane type-1" evidence="8">
    <location>
        <begin position="98"/>
        <end position="300"/>
    </location>
</feature>
<comment type="caution">
    <text evidence="9">The sequence shown here is derived from an EMBL/GenBank/DDBJ whole genome shotgun (WGS) entry which is preliminary data.</text>
</comment>
<feature type="transmembrane region" description="Helical" evidence="7">
    <location>
        <begin position="12"/>
        <end position="33"/>
    </location>
</feature>
<comment type="subcellular location">
    <subcellularLocation>
        <location evidence="1 7">Cell membrane</location>
        <topology evidence="1 7">Multi-pass membrane protein</topology>
    </subcellularLocation>
</comment>
<dbReference type="RefSeq" id="WP_188836354.1">
    <property type="nucleotide sequence ID" value="NZ_BMHI01000002.1"/>
</dbReference>
<dbReference type="Pfam" id="PF00528">
    <property type="entry name" value="BPD_transp_1"/>
    <property type="match status" value="1"/>
</dbReference>
<keyword evidence="2 7" id="KW-0813">Transport</keyword>
<dbReference type="PANTHER" id="PTHR43163:SF6">
    <property type="entry name" value="DIPEPTIDE TRANSPORT SYSTEM PERMEASE PROTEIN DPPB-RELATED"/>
    <property type="match status" value="1"/>
</dbReference>
<evidence type="ECO:0000256" key="7">
    <source>
        <dbReference type="RuleBase" id="RU363032"/>
    </source>
</evidence>
<dbReference type="GO" id="GO:0055085">
    <property type="term" value="P:transmembrane transport"/>
    <property type="evidence" value="ECO:0007669"/>
    <property type="project" value="InterPro"/>
</dbReference>
<keyword evidence="10" id="KW-1185">Reference proteome</keyword>
<evidence type="ECO:0000313" key="9">
    <source>
        <dbReference type="EMBL" id="GGB26028.1"/>
    </source>
</evidence>
<evidence type="ECO:0000256" key="4">
    <source>
        <dbReference type="ARBA" id="ARBA00022692"/>
    </source>
</evidence>
<dbReference type="GO" id="GO:0005886">
    <property type="term" value="C:plasma membrane"/>
    <property type="evidence" value="ECO:0007669"/>
    <property type="project" value="UniProtKB-SubCell"/>
</dbReference>
<name>A0A916WRJ9_9MICO</name>
<dbReference type="CDD" id="cd06261">
    <property type="entry name" value="TM_PBP2"/>
    <property type="match status" value="1"/>
</dbReference>
<keyword evidence="6 7" id="KW-0472">Membrane</keyword>
<feature type="transmembrane region" description="Helical" evidence="7">
    <location>
        <begin position="102"/>
        <end position="125"/>
    </location>
</feature>
<protein>
    <submittedName>
        <fullName evidence="9">ABC transporter permease</fullName>
    </submittedName>
</protein>
<evidence type="ECO:0000256" key="1">
    <source>
        <dbReference type="ARBA" id="ARBA00004651"/>
    </source>
</evidence>
<dbReference type="InterPro" id="IPR000515">
    <property type="entry name" value="MetI-like"/>
</dbReference>
<reference evidence="9" key="1">
    <citation type="journal article" date="2014" name="Int. J. Syst. Evol. Microbiol.">
        <title>Complete genome sequence of Corynebacterium casei LMG S-19264T (=DSM 44701T), isolated from a smear-ripened cheese.</title>
        <authorList>
            <consortium name="US DOE Joint Genome Institute (JGI-PGF)"/>
            <person name="Walter F."/>
            <person name="Albersmeier A."/>
            <person name="Kalinowski J."/>
            <person name="Ruckert C."/>
        </authorList>
    </citation>
    <scope>NUCLEOTIDE SEQUENCE</scope>
    <source>
        <strain evidence="9">CGMCC 1.15085</strain>
    </source>
</reference>
<evidence type="ECO:0000256" key="6">
    <source>
        <dbReference type="ARBA" id="ARBA00023136"/>
    </source>
</evidence>
<dbReference type="PROSITE" id="PS50928">
    <property type="entry name" value="ABC_TM1"/>
    <property type="match status" value="1"/>
</dbReference>
<gene>
    <name evidence="9" type="ORF">GCM10011492_15240</name>
</gene>
<evidence type="ECO:0000313" key="10">
    <source>
        <dbReference type="Proteomes" id="UP000636793"/>
    </source>
</evidence>
<comment type="similarity">
    <text evidence="7">Belongs to the binding-protein-dependent transport system permease family.</text>
</comment>
<evidence type="ECO:0000256" key="3">
    <source>
        <dbReference type="ARBA" id="ARBA00022475"/>
    </source>
</evidence>
<organism evidence="9 10">
    <name type="scientific">Flexivirga endophytica</name>
    <dbReference type="NCBI Taxonomy" id="1849103"/>
    <lineage>
        <taxon>Bacteria</taxon>
        <taxon>Bacillati</taxon>
        <taxon>Actinomycetota</taxon>
        <taxon>Actinomycetes</taxon>
        <taxon>Micrococcales</taxon>
        <taxon>Dermacoccaceae</taxon>
        <taxon>Flexivirga</taxon>
    </lineage>
</organism>